<organism evidence="3 4">
    <name type="scientific">Geodia barretti</name>
    <name type="common">Barrett's horny sponge</name>
    <dbReference type="NCBI Taxonomy" id="519541"/>
    <lineage>
        <taxon>Eukaryota</taxon>
        <taxon>Metazoa</taxon>
        <taxon>Porifera</taxon>
        <taxon>Demospongiae</taxon>
        <taxon>Heteroscleromorpha</taxon>
        <taxon>Tetractinellida</taxon>
        <taxon>Astrophorina</taxon>
        <taxon>Geodiidae</taxon>
        <taxon>Geodia</taxon>
    </lineage>
</organism>
<reference evidence="3" key="1">
    <citation type="submission" date="2023-03" db="EMBL/GenBank/DDBJ databases">
        <authorList>
            <person name="Steffen K."/>
            <person name="Cardenas P."/>
        </authorList>
    </citation>
    <scope>NUCLEOTIDE SEQUENCE</scope>
</reference>
<keyword evidence="2" id="KW-1133">Transmembrane helix</keyword>
<proteinExistence type="predicted"/>
<keyword evidence="4" id="KW-1185">Reference proteome</keyword>
<sequence>MNCDKVMDVETVDNMKTAGKITVVLIIFAALAVLAVLATVVAWKVYRTLKEKGVFEVKAPTEDLTNDAGNVDDTMELLQNLETHGEKSTKSRRKPKRRDAAKSDRSRKKTDEAYEEEQ</sequence>
<keyword evidence="2" id="KW-0812">Transmembrane</keyword>
<dbReference type="Proteomes" id="UP001174909">
    <property type="component" value="Unassembled WGS sequence"/>
</dbReference>
<feature type="non-terminal residue" evidence="3">
    <location>
        <position position="1"/>
    </location>
</feature>
<feature type="region of interest" description="Disordered" evidence="1">
    <location>
        <begin position="81"/>
        <end position="118"/>
    </location>
</feature>
<evidence type="ECO:0000313" key="3">
    <source>
        <dbReference type="EMBL" id="CAI7991541.1"/>
    </source>
</evidence>
<protein>
    <submittedName>
        <fullName evidence="3">Uncharacterized protein</fullName>
    </submittedName>
</protein>
<comment type="caution">
    <text evidence="3">The sequence shown here is derived from an EMBL/GenBank/DDBJ whole genome shotgun (WGS) entry which is preliminary data.</text>
</comment>
<dbReference type="EMBL" id="CASHTH010000121">
    <property type="protein sequence ID" value="CAI7991541.1"/>
    <property type="molecule type" value="Genomic_DNA"/>
</dbReference>
<gene>
    <name evidence="3" type="ORF">GBAR_LOCUS771</name>
</gene>
<feature type="compositionally biased region" description="Basic and acidic residues" evidence="1">
    <location>
        <begin position="98"/>
        <end position="112"/>
    </location>
</feature>
<evidence type="ECO:0000256" key="2">
    <source>
        <dbReference type="SAM" id="Phobius"/>
    </source>
</evidence>
<feature type="transmembrane region" description="Helical" evidence="2">
    <location>
        <begin position="21"/>
        <end position="43"/>
    </location>
</feature>
<accession>A0AA35QTK5</accession>
<evidence type="ECO:0000313" key="4">
    <source>
        <dbReference type="Proteomes" id="UP001174909"/>
    </source>
</evidence>
<evidence type="ECO:0000256" key="1">
    <source>
        <dbReference type="SAM" id="MobiDB-lite"/>
    </source>
</evidence>
<dbReference type="AlphaFoldDB" id="A0AA35QTK5"/>
<keyword evidence="2" id="KW-0472">Membrane</keyword>
<name>A0AA35QTK5_GEOBA</name>